<evidence type="ECO:0000313" key="2">
    <source>
        <dbReference type="EMBL" id="ADZ84999.1"/>
    </source>
</evidence>
<evidence type="ECO:0000256" key="1">
    <source>
        <dbReference type="SAM" id="Phobius"/>
    </source>
</evidence>
<proteinExistence type="predicted"/>
<dbReference type="EMBL" id="CP002582">
    <property type="protein sequence ID" value="ADZ84999.1"/>
    <property type="molecule type" value="Genomic_DNA"/>
</dbReference>
<dbReference type="AlphaFoldDB" id="F2JQL5"/>
<keyword evidence="1" id="KW-0472">Membrane</keyword>
<dbReference type="HOGENOM" id="CLU_2715013_0_0_9"/>
<feature type="transmembrane region" description="Helical" evidence="1">
    <location>
        <begin position="48"/>
        <end position="71"/>
    </location>
</feature>
<organism evidence="2 3">
    <name type="scientific">Cellulosilyticum lentocellum (strain ATCC 49066 / DSM 5427 / NCIMB 11756 / RHM5)</name>
    <name type="common">Clostridium lentocellum</name>
    <dbReference type="NCBI Taxonomy" id="642492"/>
    <lineage>
        <taxon>Bacteria</taxon>
        <taxon>Bacillati</taxon>
        <taxon>Bacillota</taxon>
        <taxon>Clostridia</taxon>
        <taxon>Lachnospirales</taxon>
        <taxon>Cellulosilyticaceae</taxon>
        <taxon>Cellulosilyticum</taxon>
    </lineage>
</organism>
<protein>
    <submittedName>
        <fullName evidence="2">Uncharacterized protein</fullName>
    </submittedName>
</protein>
<accession>F2JQL5</accession>
<name>F2JQL5_CELLD</name>
<feature type="transmembrane region" description="Helical" evidence="1">
    <location>
        <begin position="6"/>
        <end position="36"/>
    </location>
</feature>
<dbReference type="Proteomes" id="UP000008467">
    <property type="component" value="Chromosome"/>
</dbReference>
<dbReference type="KEGG" id="cle:Clole_3307"/>
<dbReference type="STRING" id="642492.Clole_3307"/>
<dbReference type="RefSeq" id="WP_013658276.1">
    <property type="nucleotide sequence ID" value="NC_015275.1"/>
</dbReference>
<reference evidence="2 3" key="1">
    <citation type="journal article" date="2011" name="J. Bacteriol.">
        <title>Complete genome sequence of the cellulose-degrading bacterium Cellulosilyticum lentocellum.</title>
        <authorList>
            <consortium name="US DOE Joint Genome Institute"/>
            <person name="Miller D.A."/>
            <person name="Suen G."/>
            <person name="Bruce D."/>
            <person name="Copeland A."/>
            <person name="Cheng J.F."/>
            <person name="Detter C."/>
            <person name="Goodwin L.A."/>
            <person name="Han C.S."/>
            <person name="Hauser L.J."/>
            <person name="Land M.L."/>
            <person name="Lapidus A."/>
            <person name="Lucas S."/>
            <person name="Meincke L."/>
            <person name="Pitluck S."/>
            <person name="Tapia R."/>
            <person name="Teshima H."/>
            <person name="Woyke T."/>
            <person name="Fox B.G."/>
            <person name="Angert E.R."/>
            <person name="Currie C.R."/>
        </authorList>
    </citation>
    <scope>NUCLEOTIDE SEQUENCE [LARGE SCALE GENOMIC DNA]</scope>
    <source>
        <strain evidence="3">ATCC 49066 / DSM 5427 / NCIMB 11756 / RHM5</strain>
    </source>
</reference>
<sequence>MILVFIIGLVFAGGMSILGAYLFILSQLTLLIIGIIKTRKHKDVDYGNVVLVNSVGLVVAYGLFVIIRFYVF</sequence>
<gene>
    <name evidence="2" type="ordered locus">Clole_3307</name>
</gene>
<keyword evidence="3" id="KW-1185">Reference proteome</keyword>
<keyword evidence="1" id="KW-0812">Transmembrane</keyword>
<keyword evidence="1" id="KW-1133">Transmembrane helix</keyword>
<evidence type="ECO:0000313" key="3">
    <source>
        <dbReference type="Proteomes" id="UP000008467"/>
    </source>
</evidence>